<protein>
    <submittedName>
        <fullName evidence="2">3-hydroxyacyl-ACP dehydratase</fullName>
    </submittedName>
</protein>
<dbReference type="Gene3D" id="3.10.129.10">
    <property type="entry name" value="Hotdog Thioesterase"/>
    <property type="match status" value="1"/>
</dbReference>
<keyword evidence="3" id="KW-1185">Reference proteome</keyword>
<dbReference type="PIRSF" id="PIRSF018072">
    <property type="entry name" value="UCP018072"/>
    <property type="match status" value="1"/>
</dbReference>
<dbReference type="InterPro" id="IPR016709">
    <property type="entry name" value="HadA-like"/>
</dbReference>
<accession>A0A2G5PHX0</accession>
<evidence type="ECO:0000313" key="3">
    <source>
        <dbReference type="Proteomes" id="UP000230551"/>
    </source>
</evidence>
<organism evidence="2 3">
    <name type="scientific">Mycolicibacterium brumae</name>
    <dbReference type="NCBI Taxonomy" id="85968"/>
    <lineage>
        <taxon>Bacteria</taxon>
        <taxon>Bacillati</taxon>
        <taxon>Actinomycetota</taxon>
        <taxon>Actinomycetes</taxon>
        <taxon>Mycobacteriales</taxon>
        <taxon>Mycobacteriaceae</taxon>
        <taxon>Mycolicibacterium</taxon>
    </lineage>
</organism>
<dbReference type="AlphaFoldDB" id="A0A2G5PHX0"/>
<dbReference type="InterPro" id="IPR029069">
    <property type="entry name" value="HotDog_dom_sf"/>
</dbReference>
<dbReference type="InterPro" id="IPR039569">
    <property type="entry name" value="FAS1-like_DH_region"/>
</dbReference>
<comment type="caution">
    <text evidence="2">The sequence shown here is derived from an EMBL/GenBank/DDBJ whole genome shotgun (WGS) entry which is preliminary data.</text>
</comment>
<dbReference type="STRING" id="85968.GCA_900073015_01632"/>
<evidence type="ECO:0000313" key="2">
    <source>
        <dbReference type="EMBL" id="PIB77574.1"/>
    </source>
</evidence>
<gene>
    <name evidence="2" type="ORF">CQY22_001080</name>
</gene>
<dbReference type="EMBL" id="PDCN02000001">
    <property type="protein sequence ID" value="PIB77574.1"/>
    <property type="molecule type" value="Genomic_DNA"/>
</dbReference>
<dbReference type="SUPFAM" id="SSF54637">
    <property type="entry name" value="Thioesterase/thiol ester dehydrase-isomerase"/>
    <property type="match status" value="1"/>
</dbReference>
<sequence>MVEREKVREHVRSVQATHPASLSEAAAAELGYDGLIAPPTYSASFGVIAETAMFNAAGVDLHTAQIVHVDQVVKTFQPLVVGMELFADVTVESLRKAHGTDVILIKLVITDPKGDVVQETYTTLAGRSGEEDGEAGFSDGTA</sequence>
<dbReference type="OrthoDB" id="5415111at2"/>
<dbReference type="Proteomes" id="UP000230551">
    <property type="component" value="Unassembled WGS sequence"/>
</dbReference>
<proteinExistence type="predicted"/>
<dbReference type="Pfam" id="PF13452">
    <property type="entry name" value="FAS1_DH_region"/>
    <property type="match status" value="1"/>
</dbReference>
<evidence type="ECO:0000259" key="1">
    <source>
        <dbReference type="Pfam" id="PF13452"/>
    </source>
</evidence>
<feature type="domain" description="FAS1-like dehydratase" evidence="1">
    <location>
        <begin position="2"/>
        <end position="119"/>
    </location>
</feature>
<name>A0A2G5PHX0_9MYCO</name>
<reference evidence="2 3" key="1">
    <citation type="journal article" date="2017" name="Infect. Genet. Evol.">
        <title>The new phylogeny of the genus Mycobacterium: The old and the news.</title>
        <authorList>
            <person name="Tortoli E."/>
            <person name="Fedrizzi T."/>
            <person name="Meehan C.J."/>
            <person name="Trovato A."/>
            <person name="Grottola A."/>
            <person name="Giacobazzi E."/>
            <person name="Serpini G.F."/>
            <person name="Tagliazucchi S."/>
            <person name="Fabio A."/>
            <person name="Bettua C."/>
            <person name="Bertorelli R."/>
            <person name="Frascaro F."/>
            <person name="De Sanctis V."/>
            <person name="Pecorari M."/>
            <person name="Jousson O."/>
            <person name="Segata N."/>
            <person name="Cirillo D.M."/>
        </authorList>
    </citation>
    <scope>NUCLEOTIDE SEQUENCE [LARGE SCALE GENOMIC DNA]</scope>
    <source>
        <strain evidence="2 3">CIP1034565</strain>
    </source>
</reference>